<accession>A0A0E0PMH2</accession>
<protein>
    <submittedName>
        <fullName evidence="1">Uncharacterized protein</fullName>
    </submittedName>
</protein>
<reference evidence="2" key="1">
    <citation type="submission" date="2013-06" db="EMBL/GenBank/DDBJ databases">
        <authorList>
            <person name="Zhao Q."/>
        </authorList>
    </citation>
    <scope>NUCLEOTIDE SEQUENCE</scope>
    <source>
        <strain evidence="2">cv. W1943</strain>
    </source>
</reference>
<dbReference type="Gramene" id="ORUFI05G17620.1">
    <property type="protein sequence ID" value="ORUFI05G17620.1"/>
    <property type="gene ID" value="ORUFI05G17620"/>
</dbReference>
<keyword evidence="2" id="KW-1185">Reference proteome</keyword>
<evidence type="ECO:0000313" key="2">
    <source>
        <dbReference type="Proteomes" id="UP000008022"/>
    </source>
</evidence>
<proteinExistence type="predicted"/>
<name>A0A0E0PMH2_ORYRU</name>
<dbReference type="EnsemblPlants" id="ORUFI05G17620.1">
    <property type="protein sequence ID" value="ORUFI05G17620.1"/>
    <property type="gene ID" value="ORUFI05G17620"/>
</dbReference>
<dbReference type="AlphaFoldDB" id="A0A0E0PMH2"/>
<reference evidence="1" key="2">
    <citation type="submission" date="2015-06" db="UniProtKB">
        <authorList>
            <consortium name="EnsemblPlants"/>
        </authorList>
    </citation>
    <scope>IDENTIFICATION</scope>
</reference>
<dbReference type="Proteomes" id="UP000008022">
    <property type="component" value="Unassembled WGS sequence"/>
</dbReference>
<evidence type="ECO:0000313" key="1">
    <source>
        <dbReference type="EnsemblPlants" id="ORUFI05G17620.1"/>
    </source>
</evidence>
<organism evidence="1 2">
    <name type="scientific">Oryza rufipogon</name>
    <name type="common">Brownbeard rice</name>
    <name type="synonym">Asian wild rice</name>
    <dbReference type="NCBI Taxonomy" id="4529"/>
    <lineage>
        <taxon>Eukaryota</taxon>
        <taxon>Viridiplantae</taxon>
        <taxon>Streptophyta</taxon>
        <taxon>Embryophyta</taxon>
        <taxon>Tracheophyta</taxon>
        <taxon>Spermatophyta</taxon>
        <taxon>Magnoliopsida</taxon>
        <taxon>Liliopsida</taxon>
        <taxon>Poales</taxon>
        <taxon>Poaceae</taxon>
        <taxon>BOP clade</taxon>
        <taxon>Oryzoideae</taxon>
        <taxon>Oryzeae</taxon>
        <taxon>Oryzinae</taxon>
        <taxon>Oryza</taxon>
    </lineage>
</organism>
<sequence length="66" mass="7060">MSGSVPLDASTSISGGWPSWWMVTDLLTINFISVAPVEGDAMGDELVVMMGLARELTAMQRARAMT</sequence>
<dbReference type="HOGENOM" id="CLU_176555_0_0_1"/>